<evidence type="ECO:0000313" key="3">
    <source>
        <dbReference type="EMBL" id="MBC8611278.1"/>
    </source>
</evidence>
<dbReference type="InterPro" id="IPR011032">
    <property type="entry name" value="GroES-like_sf"/>
</dbReference>
<proteinExistence type="predicted"/>
<comment type="caution">
    <text evidence="3">The sequence shown here is derived from an EMBL/GenBank/DDBJ whole genome shotgun (WGS) entry which is preliminary data.</text>
</comment>
<keyword evidence="1" id="KW-0560">Oxidoreductase</keyword>
<evidence type="ECO:0000259" key="2">
    <source>
        <dbReference type="Pfam" id="PF00107"/>
    </source>
</evidence>
<dbReference type="GO" id="GO:0016491">
    <property type="term" value="F:oxidoreductase activity"/>
    <property type="evidence" value="ECO:0007669"/>
    <property type="project" value="UniProtKB-KW"/>
</dbReference>
<evidence type="ECO:0000256" key="1">
    <source>
        <dbReference type="ARBA" id="ARBA00023002"/>
    </source>
</evidence>
<dbReference type="Gene3D" id="3.90.180.10">
    <property type="entry name" value="Medium-chain alcohol dehydrogenases, catalytic domain"/>
    <property type="match status" value="1"/>
</dbReference>
<name>A0A8J6TVB6_9FIRM</name>
<reference evidence="3" key="1">
    <citation type="submission" date="2020-08" db="EMBL/GenBank/DDBJ databases">
        <title>Genome public.</title>
        <authorList>
            <person name="Liu C."/>
            <person name="Sun Q."/>
        </authorList>
    </citation>
    <scope>NUCLEOTIDE SEQUENCE</scope>
    <source>
        <strain evidence="3">NSJ-15</strain>
    </source>
</reference>
<sequence>MCNYCRRNLPNLCEHIIPLGIEEDGGFAEYVRLSECCTYRVADDLPAEIAMFAEPLACMMNGVKKLCVQPGESVLVLGAGPIGLMMVQLMKASGASPVIVSETSTIRRGIALESGADIVVDPQNESLKEIVAENTQLGPDHVLDMTGGLFGQAVELVRKGGQILLFGVNASAATEIAQSRITQKEITVLGTWLANASFPAAISILESNLLPLERLVTHRCSLEELEEMILLLRQGKAVKILVDPIK</sequence>
<dbReference type="SUPFAM" id="SSF50129">
    <property type="entry name" value="GroES-like"/>
    <property type="match status" value="1"/>
</dbReference>
<dbReference type="Pfam" id="PF00107">
    <property type="entry name" value="ADH_zinc_N"/>
    <property type="match status" value="1"/>
</dbReference>
<dbReference type="Gene3D" id="3.40.50.720">
    <property type="entry name" value="NAD(P)-binding Rossmann-like Domain"/>
    <property type="match status" value="1"/>
</dbReference>
<dbReference type="EMBL" id="JACRTL010000005">
    <property type="protein sequence ID" value="MBC8611278.1"/>
    <property type="molecule type" value="Genomic_DNA"/>
</dbReference>
<evidence type="ECO:0000313" key="4">
    <source>
        <dbReference type="Proteomes" id="UP000632659"/>
    </source>
</evidence>
<keyword evidence="4" id="KW-1185">Reference proteome</keyword>
<dbReference type="PANTHER" id="PTHR43401:SF2">
    <property type="entry name" value="L-THREONINE 3-DEHYDROGENASE"/>
    <property type="match status" value="1"/>
</dbReference>
<feature type="domain" description="Alcohol dehydrogenase-like C-terminal" evidence="2">
    <location>
        <begin position="81"/>
        <end position="206"/>
    </location>
</feature>
<dbReference type="InterPro" id="IPR050129">
    <property type="entry name" value="Zn_alcohol_dh"/>
</dbReference>
<dbReference type="InterPro" id="IPR036291">
    <property type="entry name" value="NAD(P)-bd_dom_sf"/>
</dbReference>
<gene>
    <name evidence="3" type="ORF">H8702_09170</name>
</gene>
<dbReference type="InterPro" id="IPR013149">
    <property type="entry name" value="ADH-like_C"/>
</dbReference>
<accession>A0A8J6TVB6</accession>
<dbReference type="PANTHER" id="PTHR43401">
    <property type="entry name" value="L-THREONINE 3-DEHYDROGENASE"/>
    <property type="match status" value="1"/>
</dbReference>
<dbReference type="AlphaFoldDB" id="A0A8J6TVB6"/>
<dbReference type="SUPFAM" id="SSF51735">
    <property type="entry name" value="NAD(P)-binding Rossmann-fold domains"/>
    <property type="match status" value="1"/>
</dbReference>
<organism evidence="3 4">
    <name type="scientific">Massiliimalia timonensis</name>
    <dbReference type="NCBI Taxonomy" id="1987501"/>
    <lineage>
        <taxon>Bacteria</taxon>
        <taxon>Bacillati</taxon>
        <taxon>Bacillota</taxon>
        <taxon>Clostridia</taxon>
        <taxon>Eubacteriales</taxon>
        <taxon>Oscillospiraceae</taxon>
        <taxon>Massiliimalia</taxon>
    </lineage>
</organism>
<protein>
    <submittedName>
        <fullName evidence="3">Zinc-binding dehydrogenase</fullName>
    </submittedName>
</protein>
<dbReference type="Proteomes" id="UP000632659">
    <property type="component" value="Unassembled WGS sequence"/>
</dbReference>